<name>A0AAD5RTL8_9PEZI</name>
<dbReference type="Proteomes" id="UP001201980">
    <property type="component" value="Unassembled WGS sequence"/>
</dbReference>
<comment type="caution">
    <text evidence="1">The sequence shown here is derived from an EMBL/GenBank/DDBJ whole genome shotgun (WGS) entry which is preliminary data.</text>
</comment>
<protein>
    <submittedName>
        <fullName evidence="1">Uncharacterized protein</fullName>
    </submittedName>
</protein>
<reference evidence="1" key="1">
    <citation type="submission" date="2022-07" db="EMBL/GenBank/DDBJ databases">
        <title>Draft genome sequence of Zalerion maritima ATCC 34329, a (micro)plastics degrading marine fungus.</title>
        <authorList>
            <person name="Paco A."/>
            <person name="Goncalves M.F.M."/>
            <person name="Rocha-Santos T.A.P."/>
            <person name="Alves A."/>
        </authorList>
    </citation>
    <scope>NUCLEOTIDE SEQUENCE</scope>
    <source>
        <strain evidence="1">ATCC 34329</strain>
    </source>
</reference>
<sequence>MLTTASAAVEQGTEDVVDATMRVFPSALSKEQRMLPISVPTQSREPIDLRYDAQARAFLAGLRKTASHTLDAAGSVARVSRGDSETGDVVWDTWLKRSAVVSPS</sequence>
<dbReference type="AlphaFoldDB" id="A0AAD5RTL8"/>
<proteinExistence type="predicted"/>
<organism evidence="1 2">
    <name type="scientific">Zalerion maritima</name>
    <dbReference type="NCBI Taxonomy" id="339359"/>
    <lineage>
        <taxon>Eukaryota</taxon>
        <taxon>Fungi</taxon>
        <taxon>Dikarya</taxon>
        <taxon>Ascomycota</taxon>
        <taxon>Pezizomycotina</taxon>
        <taxon>Sordariomycetes</taxon>
        <taxon>Lulworthiomycetidae</taxon>
        <taxon>Lulworthiales</taxon>
        <taxon>Lulworthiaceae</taxon>
        <taxon>Zalerion</taxon>
    </lineage>
</organism>
<dbReference type="EMBL" id="JAKWBI020000097">
    <property type="protein sequence ID" value="KAJ2902877.1"/>
    <property type="molecule type" value="Genomic_DNA"/>
</dbReference>
<evidence type="ECO:0000313" key="2">
    <source>
        <dbReference type="Proteomes" id="UP001201980"/>
    </source>
</evidence>
<accession>A0AAD5RTL8</accession>
<evidence type="ECO:0000313" key="1">
    <source>
        <dbReference type="EMBL" id="KAJ2902877.1"/>
    </source>
</evidence>
<gene>
    <name evidence="1" type="ORF">MKZ38_010688</name>
</gene>
<keyword evidence="2" id="KW-1185">Reference proteome</keyword>